<dbReference type="AlphaFoldDB" id="A0AAN6WK90"/>
<evidence type="ECO:0000313" key="3">
    <source>
        <dbReference type="EMBL" id="KAK4183178.1"/>
    </source>
</evidence>
<reference evidence="3" key="1">
    <citation type="journal article" date="2023" name="Mol. Phylogenet. Evol.">
        <title>Genome-scale phylogeny and comparative genomics of the fungal order Sordariales.</title>
        <authorList>
            <person name="Hensen N."/>
            <person name="Bonometti L."/>
            <person name="Westerberg I."/>
            <person name="Brannstrom I.O."/>
            <person name="Guillou S."/>
            <person name="Cros-Aarteil S."/>
            <person name="Calhoun S."/>
            <person name="Haridas S."/>
            <person name="Kuo A."/>
            <person name="Mondo S."/>
            <person name="Pangilinan J."/>
            <person name="Riley R."/>
            <person name="LaButti K."/>
            <person name="Andreopoulos B."/>
            <person name="Lipzen A."/>
            <person name="Chen C."/>
            <person name="Yan M."/>
            <person name="Daum C."/>
            <person name="Ng V."/>
            <person name="Clum A."/>
            <person name="Steindorff A."/>
            <person name="Ohm R.A."/>
            <person name="Martin F."/>
            <person name="Silar P."/>
            <person name="Natvig D.O."/>
            <person name="Lalanne C."/>
            <person name="Gautier V."/>
            <person name="Ament-Velasquez S.L."/>
            <person name="Kruys A."/>
            <person name="Hutchinson M.I."/>
            <person name="Powell A.J."/>
            <person name="Barry K."/>
            <person name="Miller A.N."/>
            <person name="Grigoriev I.V."/>
            <person name="Debuchy R."/>
            <person name="Gladieux P."/>
            <person name="Hiltunen Thoren M."/>
            <person name="Johannesson H."/>
        </authorList>
    </citation>
    <scope>NUCLEOTIDE SEQUENCE</scope>
    <source>
        <strain evidence="3">PSN309</strain>
    </source>
</reference>
<feature type="chain" id="PRO_5042840569" evidence="2">
    <location>
        <begin position="26"/>
        <end position="338"/>
    </location>
</feature>
<evidence type="ECO:0000313" key="4">
    <source>
        <dbReference type="Proteomes" id="UP001302126"/>
    </source>
</evidence>
<name>A0AAN6WK90_9PEZI</name>
<sequence length="338" mass="35782">MPHQQSSIALLALVAAAALTPHAAAQKILSCADVECPIIPAGGRVAKCTVADKTFEMVGISQIDVGDNDNLAGLSWTKAVTAKDKEDNGKKTREFEQLFYLGTPLGFRTDGMRACALFFNKVSDRVKFGNDTTPVEIGQGTCGDAMTSNCVNAILERAKSVDLSGFRDTDDACERLEKEFEDNLDAACQSFATGSKWVDVEAEGSDDDDDDDDAPQPIVGDRNSTSNCWPTSTKSNDLRLVYDRDEDGDFLAGTANKNFFGITPVLTVFFPRNGTNSTSSAITSVEAQLTCVKAIDLNTALRDSLSSGNDESAASGPNAGVLGIWAGLAAVVLAVILG</sequence>
<proteinExistence type="predicted"/>
<feature type="region of interest" description="Disordered" evidence="1">
    <location>
        <begin position="201"/>
        <end position="230"/>
    </location>
</feature>
<keyword evidence="2" id="KW-0732">Signal</keyword>
<evidence type="ECO:0000256" key="2">
    <source>
        <dbReference type="SAM" id="SignalP"/>
    </source>
</evidence>
<gene>
    <name evidence="3" type="ORF">QBC35DRAFT_394398</name>
</gene>
<comment type="caution">
    <text evidence="3">The sequence shown here is derived from an EMBL/GenBank/DDBJ whole genome shotgun (WGS) entry which is preliminary data.</text>
</comment>
<reference evidence="3" key="2">
    <citation type="submission" date="2023-05" db="EMBL/GenBank/DDBJ databases">
        <authorList>
            <consortium name="Lawrence Berkeley National Laboratory"/>
            <person name="Steindorff A."/>
            <person name="Hensen N."/>
            <person name="Bonometti L."/>
            <person name="Westerberg I."/>
            <person name="Brannstrom I.O."/>
            <person name="Guillou S."/>
            <person name="Cros-Aarteil S."/>
            <person name="Calhoun S."/>
            <person name="Haridas S."/>
            <person name="Kuo A."/>
            <person name="Mondo S."/>
            <person name="Pangilinan J."/>
            <person name="Riley R."/>
            <person name="Labutti K."/>
            <person name="Andreopoulos B."/>
            <person name="Lipzen A."/>
            <person name="Chen C."/>
            <person name="Yanf M."/>
            <person name="Daum C."/>
            <person name="Ng V."/>
            <person name="Clum A."/>
            <person name="Ohm R."/>
            <person name="Martin F."/>
            <person name="Silar P."/>
            <person name="Natvig D."/>
            <person name="Lalanne C."/>
            <person name="Gautier V."/>
            <person name="Ament-Velasquez S.L."/>
            <person name="Kruys A."/>
            <person name="Hutchinson M.I."/>
            <person name="Powell A.J."/>
            <person name="Barry K."/>
            <person name="Miller A.N."/>
            <person name="Grigoriev I.V."/>
            <person name="Debuchy R."/>
            <person name="Gladieux P."/>
            <person name="Thoren M.H."/>
            <person name="Johannesson H."/>
        </authorList>
    </citation>
    <scope>NUCLEOTIDE SEQUENCE</scope>
    <source>
        <strain evidence="3">PSN309</strain>
    </source>
</reference>
<protein>
    <submittedName>
        <fullName evidence="3">Uncharacterized protein</fullName>
    </submittedName>
</protein>
<keyword evidence="4" id="KW-1185">Reference proteome</keyword>
<feature type="signal peptide" evidence="2">
    <location>
        <begin position="1"/>
        <end position="25"/>
    </location>
</feature>
<organism evidence="3 4">
    <name type="scientific">Podospora australis</name>
    <dbReference type="NCBI Taxonomy" id="1536484"/>
    <lineage>
        <taxon>Eukaryota</taxon>
        <taxon>Fungi</taxon>
        <taxon>Dikarya</taxon>
        <taxon>Ascomycota</taxon>
        <taxon>Pezizomycotina</taxon>
        <taxon>Sordariomycetes</taxon>
        <taxon>Sordariomycetidae</taxon>
        <taxon>Sordariales</taxon>
        <taxon>Podosporaceae</taxon>
        <taxon>Podospora</taxon>
    </lineage>
</organism>
<evidence type="ECO:0000256" key="1">
    <source>
        <dbReference type="SAM" id="MobiDB-lite"/>
    </source>
</evidence>
<feature type="compositionally biased region" description="Acidic residues" evidence="1">
    <location>
        <begin position="201"/>
        <end position="214"/>
    </location>
</feature>
<dbReference type="EMBL" id="MU864569">
    <property type="protein sequence ID" value="KAK4183178.1"/>
    <property type="molecule type" value="Genomic_DNA"/>
</dbReference>
<dbReference type="Proteomes" id="UP001302126">
    <property type="component" value="Unassembled WGS sequence"/>
</dbReference>
<accession>A0AAN6WK90</accession>